<keyword evidence="1" id="KW-0812">Transmembrane</keyword>
<keyword evidence="3" id="KW-1185">Reference proteome</keyword>
<sequence>MGRYLFAGSLLVFGGLHFLFAPFIATLIPAWIPWPLFWAYFVSVAFVATAISLFLNRDVSISGVWLGSMFLLWVMMLHAPRAVAKPHIEPEWTSLLIALAMSGVAFVIAGLSHRADRPLSKQNQTRSNPRNPLEP</sequence>
<dbReference type="EMBL" id="CP014263">
    <property type="protein sequence ID" value="AQG79583.1"/>
    <property type="molecule type" value="Genomic_DNA"/>
</dbReference>
<proteinExistence type="predicted"/>
<feature type="transmembrane region" description="Helical" evidence="1">
    <location>
        <begin position="62"/>
        <end position="80"/>
    </location>
</feature>
<gene>
    <name evidence="2" type="ORF">AWR27_09745</name>
</gene>
<evidence type="ECO:0000313" key="2">
    <source>
        <dbReference type="EMBL" id="AQG79583.1"/>
    </source>
</evidence>
<keyword evidence="1" id="KW-1133">Transmembrane helix</keyword>
<feature type="transmembrane region" description="Helical" evidence="1">
    <location>
        <begin position="37"/>
        <end position="55"/>
    </location>
</feature>
<evidence type="ECO:0008006" key="4">
    <source>
        <dbReference type="Google" id="ProtNLM"/>
    </source>
</evidence>
<organism evidence="2 3">
    <name type="scientific">Spirosoma montaniterrae</name>
    <dbReference type="NCBI Taxonomy" id="1178516"/>
    <lineage>
        <taxon>Bacteria</taxon>
        <taxon>Pseudomonadati</taxon>
        <taxon>Bacteroidota</taxon>
        <taxon>Cytophagia</taxon>
        <taxon>Cytophagales</taxon>
        <taxon>Cytophagaceae</taxon>
        <taxon>Spirosoma</taxon>
    </lineage>
</organism>
<evidence type="ECO:0000313" key="3">
    <source>
        <dbReference type="Proteomes" id="UP000187941"/>
    </source>
</evidence>
<dbReference type="RefSeq" id="WP_077131016.1">
    <property type="nucleotide sequence ID" value="NZ_CP014263.1"/>
</dbReference>
<accession>A0A1P9WW41</accession>
<feature type="transmembrane region" description="Helical" evidence="1">
    <location>
        <begin position="92"/>
        <end position="111"/>
    </location>
</feature>
<dbReference type="OrthoDB" id="1122300at2"/>
<dbReference type="KEGG" id="smon:AWR27_09745"/>
<dbReference type="Proteomes" id="UP000187941">
    <property type="component" value="Chromosome"/>
</dbReference>
<dbReference type="STRING" id="1178516.AWR27_09745"/>
<reference evidence="2 3" key="1">
    <citation type="submission" date="2016-01" db="EMBL/GenBank/DDBJ databases">
        <authorList>
            <person name="Oliw E.H."/>
        </authorList>
    </citation>
    <scope>NUCLEOTIDE SEQUENCE [LARGE SCALE GENOMIC DNA]</scope>
    <source>
        <strain evidence="2 3">DY10</strain>
    </source>
</reference>
<evidence type="ECO:0000256" key="1">
    <source>
        <dbReference type="SAM" id="Phobius"/>
    </source>
</evidence>
<protein>
    <recommendedName>
        <fullName evidence="4">DoxX family protein</fullName>
    </recommendedName>
</protein>
<dbReference type="AlphaFoldDB" id="A0A1P9WW41"/>
<keyword evidence="1" id="KW-0472">Membrane</keyword>
<feature type="transmembrane region" description="Helical" evidence="1">
    <location>
        <begin position="7"/>
        <end position="31"/>
    </location>
</feature>
<name>A0A1P9WW41_9BACT</name>